<dbReference type="GO" id="GO:0042602">
    <property type="term" value="F:riboflavin reductase (NADPH) activity"/>
    <property type="evidence" value="ECO:0007669"/>
    <property type="project" value="TreeGrafter"/>
</dbReference>
<evidence type="ECO:0000256" key="1">
    <source>
        <dbReference type="ARBA" id="ARBA00023002"/>
    </source>
</evidence>
<dbReference type="RefSeq" id="WP_105482379.1">
    <property type="nucleotide sequence ID" value="NZ_NIGF01000002.1"/>
</dbReference>
<evidence type="ECO:0000259" key="2">
    <source>
        <dbReference type="SMART" id="SM00903"/>
    </source>
</evidence>
<evidence type="ECO:0000313" key="4">
    <source>
        <dbReference type="Proteomes" id="UP000237684"/>
    </source>
</evidence>
<dbReference type="InterPro" id="IPR050268">
    <property type="entry name" value="NADH-dep_flavin_reductase"/>
</dbReference>
<dbReference type="PANTHER" id="PTHR30466:SF1">
    <property type="entry name" value="FMN REDUCTASE (NADH) RUTF"/>
    <property type="match status" value="1"/>
</dbReference>
<dbReference type="SUPFAM" id="SSF50475">
    <property type="entry name" value="FMN-binding split barrel"/>
    <property type="match status" value="1"/>
</dbReference>
<dbReference type="InterPro" id="IPR012349">
    <property type="entry name" value="Split_barrel_FMN-bd"/>
</dbReference>
<protein>
    <submittedName>
        <fullName evidence="3">NADH-FMN oxidoreductase RutF, flavin reductase (DIM6/NTAB) family</fullName>
    </submittedName>
</protein>
<dbReference type="InterPro" id="IPR002563">
    <property type="entry name" value="Flavin_Rdtase-like_dom"/>
</dbReference>
<feature type="domain" description="Flavin reductase like" evidence="2">
    <location>
        <begin position="12"/>
        <end position="157"/>
    </location>
</feature>
<organism evidence="3 4">
    <name type="scientific">Abditibacterium utsteinense</name>
    <dbReference type="NCBI Taxonomy" id="1960156"/>
    <lineage>
        <taxon>Bacteria</taxon>
        <taxon>Pseudomonadati</taxon>
        <taxon>Abditibacteriota</taxon>
        <taxon>Abditibacteriia</taxon>
        <taxon>Abditibacteriales</taxon>
        <taxon>Abditibacteriaceae</taxon>
        <taxon>Abditibacterium</taxon>
    </lineage>
</organism>
<keyword evidence="4" id="KW-1185">Reference proteome</keyword>
<name>A0A2S8SW98_9BACT</name>
<dbReference type="Pfam" id="PF01613">
    <property type="entry name" value="Flavin_Reduct"/>
    <property type="match status" value="1"/>
</dbReference>
<dbReference type="EMBL" id="NIGF01000002">
    <property type="protein sequence ID" value="PQV65072.1"/>
    <property type="molecule type" value="Genomic_DNA"/>
</dbReference>
<dbReference type="SMART" id="SM00903">
    <property type="entry name" value="Flavin_Reduct"/>
    <property type="match status" value="1"/>
</dbReference>
<dbReference type="GO" id="GO:0010181">
    <property type="term" value="F:FMN binding"/>
    <property type="evidence" value="ECO:0007669"/>
    <property type="project" value="InterPro"/>
</dbReference>
<reference evidence="3 4" key="1">
    <citation type="journal article" date="2018" name="Syst. Appl. Microbiol.">
        <title>Abditibacterium utsteinense sp. nov., the first cultivated member of candidate phylum FBP, isolated from ice-free Antarctic soil samples.</title>
        <authorList>
            <person name="Tahon G."/>
            <person name="Tytgat B."/>
            <person name="Lebbe L."/>
            <person name="Carlier A."/>
            <person name="Willems A."/>
        </authorList>
    </citation>
    <scope>NUCLEOTIDE SEQUENCE [LARGE SCALE GENOMIC DNA]</scope>
    <source>
        <strain evidence="3 4">LMG 29911</strain>
    </source>
</reference>
<dbReference type="OrthoDB" id="9794638at2"/>
<dbReference type="AlphaFoldDB" id="A0A2S8SW98"/>
<proteinExistence type="predicted"/>
<comment type="caution">
    <text evidence="3">The sequence shown here is derived from an EMBL/GenBank/DDBJ whole genome shotgun (WGS) entry which is preliminary data.</text>
</comment>
<gene>
    <name evidence="3" type="ORF">B1R32_10279</name>
</gene>
<dbReference type="Proteomes" id="UP000237684">
    <property type="component" value="Unassembled WGS sequence"/>
</dbReference>
<keyword evidence="1" id="KW-0560">Oxidoreductase</keyword>
<dbReference type="Gene3D" id="2.30.110.10">
    <property type="entry name" value="Electron Transport, Fmn-binding Protein, Chain A"/>
    <property type="match status" value="1"/>
</dbReference>
<dbReference type="InParanoid" id="A0A2S8SW98"/>
<sequence>MNDETWDKKSALRHLTYGVYVVSARRGEECNALTVRMVSQVCAQPPCVAVSLLKRRYTHDFICESRAFVINILAQGQELLGGHFGLRSGRTSNKMAGLEWEIGKTGAPILPDCSAFLECQLIAAHDVGNSTLFIGQVISQAAFSRPPLRFREEDYFG</sequence>
<accession>A0A2S8SW98</accession>
<evidence type="ECO:0000313" key="3">
    <source>
        <dbReference type="EMBL" id="PQV65072.1"/>
    </source>
</evidence>
<dbReference type="PANTHER" id="PTHR30466">
    <property type="entry name" value="FLAVIN REDUCTASE"/>
    <property type="match status" value="1"/>
</dbReference>